<protein>
    <submittedName>
        <fullName evidence="2">Uncharacterized protein</fullName>
    </submittedName>
</protein>
<name>A0A2M7BUB5_9BACT</name>
<feature type="transmembrane region" description="Helical" evidence="1">
    <location>
        <begin position="7"/>
        <end position="28"/>
    </location>
</feature>
<keyword evidence="1" id="KW-0812">Transmembrane</keyword>
<dbReference type="EMBL" id="PEUX01000040">
    <property type="protein sequence ID" value="PIV10161.1"/>
    <property type="molecule type" value="Genomic_DNA"/>
</dbReference>
<evidence type="ECO:0000256" key="1">
    <source>
        <dbReference type="SAM" id="Phobius"/>
    </source>
</evidence>
<reference evidence="3" key="1">
    <citation type="submission" date="2017-09" db="EMBL/GenBank/DDBJ databases">
        <title>Depth-based differentiation of microbial function through sediment-hosted aquifers and enrichment of novel symbionts in the deep terrestrial subsurface.</title>
        <authorList>
            <person name="Probst A.J."/>
            <person name="Ladd B."/>
            <person name="Jarett J.K."/>
            <person name="Geller-Mcgrath D.E."/>
            <person name="Sieber C.M.K."/>
            <person name="Emerson J.B."/>
            <person name="Anantharaman K."/>
            <person name="Thomas B.C."/>
            <person name="Malmstrom R."/>
            <person name="Stieglmeier M."/>
            <person name="Klingl A."/>
            <person name="Woyke T."/>
            <person name="Ryan C.M."/>
            <person name="Banfield J.F."/>
        </authorList>
    </citation>
    <scope>NUCLEOTIDE SEQUENCE [LARGE SCALE GENOMIC DNA]</scope>
</reference>
<comment type="caution">
    <text evidence="2">The sequence shown here is derived from an EMBL/GenBank/DDBJ whole genome shotgun (WGS) entry which is preliminary data.</text>
</comment>
<accession>A0A2M7BUB5</accession>
<evidence type="ECO:0000313" key="3">
    <source>
        <dbReference type="Proteomes" id="UP000229894"/>
    </source>
</evidence>
<feature type="transmembrane region" description="Helical" evidence="1">
    <location>
        <begin position="71"/>
        <end position="102"/>
    </location>
</feature>
<feature type="transmembrane region" description="Helical" evidence="1">
    <location>
        <begin position="40"/>
        <end position="59"/>
    </location>
</feature>
<keyword evidence="1" id="KW-1133">Transmembrane helix</keyword>
<keyword evidence="1" id="KW-0472">Membrane</keyword>
<dbReference type="AlphaFoldDB" id="A0A2M7BUB5"/>
<organism evidence="2 3">
    <name type="scientific">Candidatus Portnoybacteria bacterium CG03_land_8_20_14_0_80_41_10</name>
    <dbReference type="NCBI Taxonomy" id="1974808"/>
    <lineage>
        <taxon>Bacteria</taxon>
        <taxon>Candidatus Portnoyibacteriota</taxon>
    </lineage>
</organism>
<feature type="transmembrane region" description="Helical" evidence="1">
    <location>
        <begin position="122"/>
        <end position="142"/>
    </location>
</feature>
<evidence type="ECO:0000313" key="2">
    <source>
        <dbReference type="EMBL" id="PIV10161.1"/>
    </source>
</evidence>
<dbReference type="Proteomes" id="UP000229894">
    <property type="component" value="Unassembled WGS sequence"/>
</dbReference>
<feature type="non-terminal residue" evidence="2">
    <location>
        <position position="178"/>
    </location>
</feature>
<proteinExistence type="predicted"/>
<sequence length="178" mass="19400">MNHNISLAKYLLVCALGFGLGGFLWGWVLYSELPDLEYPFHFMAILIMGLFGGVSLVWFNKSVRNISKSVLAGLLGFGVGFAGMAFFIYPSALYGTFLLSVILPSSTNESFFELDPGIGISVFWLSFMFIGAVVGLFYALFLKTKIWPLIWRGGIGFSLGSLIGPIIGNLLGNAFNSL</sequence>
<feature type="transmembrane region" description="Helical" evidence="1">
    <location>
        <begin position="149"/>
        <end position="171"/>
    </location>
</feature>
<gene>
    <name evidence="2" type="ORF">COS49_01965</name>
</gene>